<dbReference type="EMBL" id="QAYG01000004">
    <property type="protein sequence ID" value="PTW60476.1"/>
    <property type="molecule type" value="Genomic_DNA"/>
</dbReference>
<evidence type="ECO:0000313" key="7">
    <source>
        <dbReference type="Proteomes" id="UP000244081"/>
    </source>
</evidence>
<dbReference type="PANTHER" id="PTHR43359">
    <property type="entry name" value="FORMATE HYDROGENLYASE SUBUNIT 4"/>
    <property type="match status" value="1"/>
</dbReference>
<comment type="caution">
    <text evidence="6">The sequence shown here is derived from an EMBL/GenBank/DDBJ whole genome shotgun (WGS) entry which is preliminary data.</text>
</comment>
<dbReference type="RefSeq" id="WP_107990089.1">
    <property type="nucleotide sequence ID" value="NZ_QAYG01000004.1"/>
</dbReference>
<feature type="transmembrane region" description="Helical" evidence="5">
    <location>
        <begin position="254"/>
        <end position="278"/>
    </location>
</feature>
<comment type="subcellular location">
    <subcellularLocation>
        <location evidence="1">Membrane</location>
        <topology evidence="1">Multi-pass membrane protein</topology>
    </subcellularLocation>
</comment>
<protein>
    <submittedName>
        <fullName evidence="6">Hydrogenase-4 component C</fullName>
    </submittedName>
</protein>
<sequence>MPTLSHFLLAVVQALALFAVAPLISGLSRFERAKMHTRRGPSIFQDYRDIYKLLRRQDLAPGEAGRIFQFMPVVMLATLMVIATGLPMLTRFTPISAVGDLITVVYLFALIRFFFSLSGLDSGSSFAGIGASRELTMGVLVEPIMMLALFVAALLAGSTNLGEIGIAISSGTVHSAAATLLAAGAFAFALYIELGKLPYDMAEAEQELQEGPLTEYSGPSLALVKWGLALKQTLVVGWFIGVFLPFGSATEMSFFGLIGGLIAFVIKLFVIFGVIAVIENSVARARFRLTPQHSWLGVGAASLAFVFYLVGL</sequence>
<dbReference type="PANTHER" id="PTHR43359:SF1">
    <property type="entry name" value="FORMATE HYDROGENLYASE SUBUNIT 4-RELATED"/>
    <property type="match status" value="1"/>
</dbReference>
<dbReference type="InterPro" id="IPR001694">
    <property type="entry name" value="NADH_UbQ_OxRdtase_su1/FPO"/>
</dbReference>
<keyword evidence="7" id="KW-1185">Reference proteome</keyword>
<organism evidence="6 7">
    <name type="scientific">Breoghania corrubedonensis</name>
    <dbReference type="NCBI Taxonomy" id="665038"/>
    <lineage>
        <taxon>Bacteria</taxon>
        <taxon>Pseudomonadati</taxon>
        <taxon>Pseudomonadota</taxon>
        <taxon>Alphaproteobacteria</taxon>
        <taxon>Hyphomicrobiales</taxon>
        <taxon>Stappiaceae</taxon>
        <taxon>Breoghania</taxon>
    </lineage>
</organism>
<feature type="transmembrane region" description="Helical" evidence="5">
    <location>
        <begin position="293"/>
        <end position="311"/>
    </location>
</feature>
<keyword evidence="2 5" id="KW-0812">Transmembrane</keyword>
<evidence type="ECO:0000256" key="4">
    <source>
        <dbReference type="ARBA" id="ARBA00023136"/>
    </source>
</evidence>
<evidence type="ECO:0000256" key="5">
    <source>
        <dbReference type="SAM" id="Phobius"/>
    </source>
</evidence>
<reference evidence="6 7" key="1">
    <citation type="submission" date="2018-04" db="EMBL/GenBank/DDBJ databases">
        <title>Genomic Encyclopedia of Archaeal and Bacterial Type Strains, Phase II (KMG-II): from individual species to whole genera.</title>
        <authorList>
            <person name="Goeker M."/>
        </authorList>
    </citation>
    <scope>NUCLEOTIDE SEQUENCE [LARGE SCALE GENOMIC DNA]</scope>
    <source>
        <strain evidence="6 7">DSM 23382</strain>
    </source>
</reference>
<dbReference type="Pfam" id="PF00146">
    <property type="entry name" value="NADHdh"/>
    <property type="match status" value="1"/>
</dbReference>
<dbReference type="OrthoDB" id="9778499at2"/>
<dbReference type="GO" id="GO:0005886">
    <property type="term" value="C:plasma membrane"/>
    <property type="evidence" value="ECO:0007669"/>
    <property type="project" value="TreeGrafter"/>
</dbReference>
<feature type="transmembrane region" description="Helical" evidence="5">
    <location>
        <begin position="67"/>
        <end position="86"/>
    </location>
</feature>
<keyword evidence="3 5" id="KW-1133">Transmembrane helix</keyword>
<dbReference type="InterPro" id="IPR052561">
    <property type="entry name" value="ComplexI_Subunit1"/>
</dbReference>
<feature type="transmembrane region" description="Helical" evidence="5">
    <location>
        <begin position="226"/>
        <end position="247"/>
    </location>
</feature>
<evidence type="ECO:0000256" key="3">
    <source>
        <dbReference type="ARBA" id="ARBA00022989"/>
    </source>
</evidence>
<evidence type="ECO:0000256" key="2">
    <source>
        <dbReference type="ARBA" id="ARBA00022692"/>
    </source>
</evidence>
<evidence type="ECO:0000313" key="6">
    <source>
        <dbReference type="EMBL" id="PTW60476.1"/>
    </source>
</evidence>
<dbReference type="Proteomes" id="UP000244081">
    <property type="component" value="Unassembled WGS sequence"/>
</dbReference>
<dbReference type="AlphaFoldDB" id="A0A2T5V9P0"/>
<gene>
    <name evidence="6" type="ORF">C8N35_10499</name>
</gene>
<feature type="transmembrane region" description="Helical" evidence="5">
    <location>
        <begin position="164"/>
        <end position="192"/>
    </location>
</feature>
<keyword evidence="4 5" id="KW-0472">Membrane</keyword>
<name>A0A2T5V9P0_9HYPH</name>
<proteinExistence type="predicted"/>
<accession>A0A2T5V9P0</accession>
<feature type="transmembrane region" description="Helical" evidence="5">
    <location>
        <begin position="135"/>
        <end position="157"/>
    </location>
</feature>
<evidence type="ECO:0000256" key="1">
    <source>
        <dbReference type="ARBA" id="ARBA00004141"/>
    </source>
</evidence>
<feature type="transmembrane region" description="Helical" evidence="5">
    <location>
        <begin position="98"/>
        <end position="115"/>
    </location>
</feature>